<organism evidence="11 12">
    <name type="scientific">Ceratodon purpureus</name>
    <name type="common">Fire moss</name>
    <name type="synonym">Dicranum purpureum</name>
    <dbReference type="NCBI Taxonomy" id="3225"/>
    <lineage>
        <taxon>Eukaryota</taxon>
        <taxon>Viridiplantae</taxon>
        <taxon>Streptophyta</taxon>
        <taxon>Embryophyta</taxon>
        <taxon>Bryophyta</taxon>
        <taxon>Bryophytina</taxon>
        <taxon>Bryopsida</taxon>
        <taxon>Dicranidae</taxon>
        <taxon>Pseudoditrichales</taxon>
        <taxon>Ditrichaceae</taxon>
        <taxon>Ceratodon</taxon>
    </lineage>
</organism>
<evidence type="ECO:0000256" key="10">
    <source>
        <dbReference type="SAM" id="Phobius"/>
    </source>
</evidence>
<keyword evidence="12" id="KW-1185">Reference proteome</keyword>
<comment type="caution">
    <text evidence="11">The sequence shown here is derived from an EMBL/GenBank/DDBJ whole genome shotgun (WGS) entry which is preliminary data.</text>
</comment>
<keyword evidence="3 10" id="KW-0812">Transmembrane</keyword>
<comment type="subcellular location">
    <subcellularLocation>
        <location evidence="1">Cell membrane</location>
        <topology evidence="1">Single-pass membrane protein</topology>
    </subcellularLocation>
</comment>
<keyword evidence="6 10" id="KW-0472">Membrane</keyword>
<evidence type="ECO:0000256" key="3">
    <source>
        <dbReference type="ARBA" id="ARBA00022692"/>
    </source>
</evidence>
<evidence type="ECO:0000256" key="1">
    <source>
        <dbReference type="ARBA" id="ARBA00004162"/>
    </source>
</evidence>
<dbReference type="AlphaFoldDB" id="A0A8T0HFE6"/>
<feature type="compositionally biased region" description="Basic and acidic residues" evidence="9">
    <location>
        <begin position="627"/>
        <end position="638"/>
    </location>
</feature>
<evidence type="ECO:0000256" key="2">
    <source>
        <dbReference type="ARBA" id="ARBA00022475"/>
    </source>
</evidence>
<protein>
    <submittedName>
        <fullName evidence="11">Uncharacterized protein</fullName>
    </submittedName>
</protein>
<keyword evidence="5 8" id="KW-0175">Coiled coil</keyword>
<gene>
    <name evidence="11" type="ORF">KC19_6G073400</name>
</gene>
<feature type="region of interest" description="Disordered" evidence="9">
    <location>
        <begin position="508"/>
        <end position="708"/>
    </location>
</feature>
<dbReference type="GO" id="GO:0005886">
    <property type="term" value="C:plasma membrane"/>
    <property type="evidence" value="ECO:0007669"/>
    <property type="project" value="UniProtKB-SubCell"/>
</dbReference>
<evidence type="ECO:0000256" key="7">
    <source>
        <dbReference type="ARBA" id="ARBA00038080"/>
    </source>
</evidence>
<accession>A0A8T0HFE6</accession>
<feature type="compositionally biased region" description="Low complexity" evidence="9">
    <location>
        <begin position="656"/>
        <end position="672"/>
    </location>
</feature>
<dbReference type="Proteomes" id="UP000822688">
    <property type="component" value="Chromosome 6"/>
</dbReference>
<evidence type="ECO:0000256" key="9">
    <source>
        <dbReference type="SAM" id="MobiDB-lite"/>
    </source>
</evidence>
<feature type="compositionally biased region" description="Basic and acidic residues" evidence="9">
    <location>
        <begin position="555"/>
        <end position="566"/>
    </location>
</feature>
<evidence type="ECO:0000256" key="8">
    <source>
        <dbReference type="SAM" id="Coils"/>
    </source>
</evidence>
<feature type="region of interest" description="Disordered" evidence="9">
    <location>
        <begin position="1"/>
        <end position="29"/>
    </location>
</feature>
<feature type="compositionally biased region" description="Basic and acidic residues" evidence="9">
    <location>
        <begin position="576"/>
        <end position="618"/>
    </location>
</feature>
<dbReference type="InterPro" id="IPR055282">
    <property type="entry name" value="PPI1-4"/>
</dbReference>
<evidence type="ECO:0000256" key="6">
    <source>
        <dbReference type="ARBA" id="ARBA00023136"/>
    </source>
</evidence>
<feature type="compositionally biased region" description="Basic and acidic residues" evidence="9">
    <location>
        <begin position="756"/>
        <end position="769"/>
    </location>
</feature>
<keyword evidence="4 10" id="KW-1133">Transmembrane helix</keyword>
<evidence type="ECO:0000256" key="4">
    <source>
        <dbReference type="ARBA" id="ARBA00022989"/>
    </source>
</evidence>
<evidence type="ECO:0000313" key="12">
    <source>
        <dbReference type="Proteomes" id="UP000822688"/>
    </source>
</evidence>
<reference evidence="11 12" key="1">
    <citation type="submission" date="2020-06" db="EMBL/GenBank/DDBJ databases">
        <title>WGS assembly of Ceratodon purpureus strain R40.</title>
        <authorList>
            <person name="Carey S.B."/>
            <person name="Jenkins J."/>
            <person name="Shu S."/>
            <person name="Lovell J.T."/>
            <person name="Sreedasyam A."/>
            <person name="Maumus F."/>
            <person name="Tiley G.P."/>
            <person name="Fernandez-Pozo N."/>
            <person name="Barry K."/>
            <person name="Chen C."/>
            <person name="Wang M."/>
            <person name="Lipzen A."/>
            <person name="Daum C."/>
            <person name="Saski C.A."/>
            <person name="Payton A.C."/>
            <person name="Mcbreen J.C."/>
            <person name="Conrad R.E."/>
            <person name="Kollar L.M."/>
            <person name="Olsson S."/>
            <person name="Huttunen S."/>
            <person name="Landis J.B."/>
            <person name="Wickett N.J."/>
            <person name="Johnson M.G."/>
            <person name="Rensing S.A."/>
            <person name="Grimwood J."/>
            <person name="Schmutz J."/>
            <person name="Mcdaniel S.F."/>
        </authorList>
    </citation>
    <scope>NUCLEOTIDE SEQUENCE [LARGE SCALE GENOMIC DNA]</scope>
    <source>
        <strain evidence="11 12">R40</strain>
    </source>
</reference>
<feature type="region of interest" description="Disordered" evidence="9">
    <location>
        <begin position="751"/>
        <end position="775"/>
    </location>
</feature>
<dbReference type="PANTHER" id="PTHR32219">
    <property type="entry name" value="RNA-BINDING PROTEIN YLMH-RELATED"/>
    <property type="match status" value="1"/>
</dbReference>
<evidence type="ECO:0000313" key="11">
    <source>
        <dbReference type="EMBL" id="KAG0569208.1"/>
    </source>
</evidence>
<comment type="similarity">
    <text evidence="7">Belongs to the plant Proton pump-interactor protein family.</text>
</comment>
<keyword evidence="2" id="KW-1003">Cell membrane</keyword>
<feature type="transmembrane region" description="Helical" evidence="10">
    <location>
        <begin position="719"/>
        <end position="743"/>
    </location>
</feature>
<dbReference type="PANTHER" id="PTHR32219:SF3">
    <property type="entry name" value="CALPONIN-LIKE DOMAIN PROTEIN"/>
    <property type="match status" value="1"/>
</dbReference>
<sequence>MEEKSDTNGASPESWGAVLKRSAQPEEVNKVMKEQDGEVEAVPAGKESNITCDFHLLLVATLVTQARSYSQLLCAGAAVENHAAADLEPPLVPETNGKIEEDTAPASTEVITPELPNGVAEVQGDEVPVSTDWNSAPVSWTSAEPPLGLENGVAQAPTAAAATTDSGVLGSAPAEKAVEKPPPQVYNFYVVKVPRPVDRQGKAEINAAGQKWQDKQDQRRAHNDTVQEARLKRNEAFEKRKAARQVERDWFLKIREKLDQISPLREGLKKIKEEFRAVRDKSRDMPTSEEELDRRIAQLEWRIQHESILLKEEKQLMRDIKQLQSSRESVRANEALFAQVNVSMGQREDLESALKPLEADLRQLEAERKVAKAQLDKCDQEYDKLNAAVEALQGQLQSANGMMQEAYAHHRTLKDQEYLRMKDHYDNKRDIQEAKLLASKQYNSKDVEAFCNAQVERMLEIWNTNDEFRKNYVKDNEVSTVRRFGTLDGRSLGPDEARPVLANAEAPFSAGSASQQNGGRAGASVKETTSARAGKVEATAAPVEKEVEPAPASVAEEKSAAKRDAQKLPAPSPVVEDVKSKEELEREVAELKEQRRATEMAKAKEAEERKKRIAERAQAKAQAWAQKEAERKEKEKEKKARKKTAAVAPVDSGNVSDSAPAAESADSAAETPEPTPGVTPNVSSRQRKRGVTNTQKQAARVARASAPPMPVRVKQQKIFGMPLQVVVGAGVAALLAVLFYLFFRGNVWSSASSSGDFKDGSKFKARPDASSKSSY</sequence>
<name>A0A8T0HFE6_CERPU</name>
<proteinExistence type="inferred from homology"/>
<evidence type="ECO:0000256" key="5">
    <source>
        <dbReference type="ARBA" id="ARBA00023054"/>
    </source>
</evidence>
<feature type="coiled-coil region" evidence="8">
    <location>
        <begin position="313"/>
        <end position="402"/>
    </location>
</feature>
<dbReference type="EMBL" id="CM026427">
    <property type="protein sequence ID" value="KAG0569208.1"/>
    <property type="molecule type" value="Genomic_DNA"/>
</dbReference>